<reference evidence="2 3" key="1">
    <citation type="submission" date="2011-03" db="EMBL/GenBank/DDBJ databases">
        <title>The complete genome of Archaeoglobus veneficus SNP6.</title>
        <authorList>
            <consortium name="US DOE Joint Genome Institute (JGI-PGF)"/>
            <person name="Lucas S."/>
            <person name="Copeland A."/>
            <person name="Lapidus A."/>
            <person name="Bruce D."/>
            <person name="Goodwin L."/>
            <person name="Pitluck S."/>
            <person name="Kyrpides N."/>
            <person name="Mavromatis K."/>
            <person name="Pagani I."/>
            <person name="Ivanova N."/>
            <person name="Mikhailova N."/>
            <person name="Lu M."/>
            <person name="Detter J.C."/>
            <person name="Tapia R."/>
            <person name="Han C."/>
            <person name="Land M."/>
            <person name="Hauser L."/>
            <person name="Markowitz V."/>
            <person name="Cheng J.-F."/>
            <person name="Hugenholtz P."/>
            <person name="Woyke T."/>
            <person name="Wu D."/>
            <person name="Spring S."/>
            <person name="Brambilla E."/>
            <person name="Klenk H.-P."/>
            <person name="Eisen J.A."/>
        </authorList>
    </citation>
    <scope>NUCLEOTIDE SEQUENCE [LARGE SCALE GENOMIC DNA]</scope>
    <source>
        <strain>SNP6</strain>
    </source>
</reference>
<keyword evidence="3" id="KW-1185">Reference proteome</keyword>
<dbReference type="eggNOG" id="arCOG06117">
    <property type="taxonomic scope" value="Archaea"/>
</dbReference>
<keyword evidence="1" id="KW-0812">Transmembrane</keyword>
<evidence type="ECO:0000256" key="1">
    <source>
        <dbReference type="SAM" id="Phobius"/>
    </source>
</evidence>
<dbReference type="GeneID" id="10393203"/>
<dbReference type="KEGG" id="ave:Arcve_0111"/>
<dbReference type="OrthoDB" id="109583at2157"/>
<feature type="transmembrane region" description="Helical" evidence="1">
    <location>
        <begin position="12"/>
        <end position="33"/>
    </location>
</feature>
<dbReference type="STRING" id="693661.Arcve_0111"/>
<gene>
    <name evidence="2" type="ordered locus">Arcve_0111</name>
</gene>
<sequence>MKNSGRNDGQLSLDMLIGLTIFMLSFIFIAQYIPSIFVVERGDIALYPLAYRTASILAEDAGYWTNGTANGTDWENHYSEDVKIRAGLAVKPNVLSIDKIEALQKYYDTAGYEAVRAALGLYDPHETFDYNISLQLFRSNSSHPIYAMNDSQPLLLIGKPVPNYGDVVRYERIIAYDNATKIATISSKVDTPSTRTFTFDVTPPVTAFVIIIESRNVNTTNSTPWMKVWLNSNLIIDVRGDDETIGAFDITDEINSAGATQVKVRVHNVRGYVVMTNVGEYIGGRIGAKLVVCVW</sequence>
<organism evidence="2 3">
    <name type="scientific">Archaeoglobus veneficus (strain DSM 11195 / SNP6)</name>
    <dbReference type="NCBI Taxonomy" id="693661"/>
    <lineage>
        <taxon>Archaea</taxon>
        <taxon>Methanobacteriati</taxon>
        <taxon>Methanobacteriota</taxon>
        <taxon>Archaeoglobi</taxon>
        <taxon>Archaeoglobales</taxon>
        <taxon>Archaeoglobaceae</taxon>
        <taxon>Archaeoglobus</taxon>
    </lineage>
</organism>
<keyword evidence="1" id="KW-0472">Membrane</keyword>
<accession>F2KN51</accession>
<dbReference type="Proteomes" id="UP000008136">
    <property type="component" value="Chromosome"/>
</dbReference>
<evidence type="ECO:0000313" key="3">
    <source>
        <dbReference type="Proteomes" id="UP000008136"/>
    </source>
</evidence>
<keyword evidence="1" id="KW-1133">Transmembrane helix</keyword>
<dbReference type="EMBL" id="CP002588">
    <property type="protein sequence ID" value="AEA46152.1"/>
    <property type="molecule type" value="Genomic_DNA"/>
</dbReference>
<proteinExistence type="predicted"/>
<evidence type="ECO:0000313" key="2">
    <source>
        <dbReference type="EMBL" id="AEA46152.1"/>
    </source>
</evidence>
<dbReference type="RefSeq" id="WP_013682828.1">
    <property type="nucleotide sequence ID" value="NC_015320.1"/>
</dbReference>
<dbReference type="AlphaFoldDB" id="F2KN51"/>
<protein>
    <submittedName>
        <fullName evidence="2">Uncharacterized protein</fullName>
    </submittedName>
</protein>
<name>F2KN51_ARCVS</name>
<dbReference type="HOGENOM" id="CLU_926233_0_0_2"/>